<keyword evidence="4" id="KW-1185">Reference proteome</keyword>
<protein>
    <submittedName>
        <fullName evidence="3">CPBP family intramembrane glutamic endopeptidase</fullName>
        <ecNumber evidence="3">3.4.-.-</ecNumber>
    </submittedName>
</protein>
<evidence type="ECO:0000313" key="3">
    <source>
        <dbReference type="EMBL" id="MFD0921181.1"/>
    </source>
</evidence>
<dbReference type="GO" id="GO:0016787">
    <property type="term" value="F:hydrolase activity"/>
    <property type="evidence" value="ECO:0007669"/>
    <property type="project" value="UniProtKB-KW"/>
</dbReference>
<organism evidence="3 4">
    <name type="scientific">Saccharopolyspora rosea</name>
    <dbReference type="NCBI Taxonomy" id="524884"/>
    <lineage>
        <taxon>Bacteria</taxon>
        <taxon>Bacillati</taxon>
        <taxon>Actinomycetota</taxon>
        <taxon>Actinomycetes</taxon>
        <taxon>Pseudonocardiales</taxon>
        <taxon>Pseudonocardiaceae</taxon>
        <taxon>Saccharopolyspora</taxon>
    </lineage>
</organism>
<feature type="domain" description="CAAX prenyl protease 2/Lysostaphin resistance protein A-like" evidence="2">
    <location>
        <begin position="145"/>
        <end position="236"/>
    </location>
</feature>
<sequence>MSVAEQQEPVVVPPVPGGIERARRPTGPVLGLVVVVVCLLVGQTATLLVLFPLLGVPPGAVRRPMGISAQLATLFSFLGASALLALWILLKERRPFGSVGFFPARRIGARLVLGALAGLVALSLPVGVNILSGQFDVGESARVAPALLALVGFAAQASTEEVLTRGYLLQLAHRKWGLAVAIPFQGVVFTALHGVNSDVSVIALVNIFLIAVVFAFWALTEGGLWGVCAFHAVWNWCQGNVYGIHVSGMDITATVLNVHGAPGSAALLTGGGFGIEGSLLTTAVLLVAAVLAFLVHRRRA</sequence>
<feature type="transmembrane region" description="Helical" evidence="1">
    <location>
        <begin position="176"/>
        <end position="195"/>
    </location>
</feature>
<keyword evidence="3" id="KW-0378">Hydrolase</keyword>
<dbReference type="Pfam" id="PF02517">
    <property type="entry name" value="Rce1-like"/>
    <property type="match status" value="1"/>
</dbReference>
<dbReference type="EC" id="3.4.-.-" evidence="3"/>
<keyword evidence="1" id="KW-1133">Transmembrane helix</keyword>
<proteinExistence type="predicted"/>
<name>A0ABW3FRJ3_9PSEU</name>
<feature type="transmembrane region" description="Helical" evidence="1">
    <location>
        <begin position="201"/>
        <end position="220"/>
    </location>
</feature>
<gene>
    <name evidence="3" type="ORF">ACFQ16_15650</name>
</gene>
<dbReference type="Proteomes" id="UP001597018">
    <property type="component" value="Unassembled WGS sequence"/>
</dbReference>
<comment type="caution">
    <text evidence="3">The sequence shown here is derived from an EMBL/GenBank/DDBJ whole genome shotgun (WGS) entry which is preliminary data.</text>
</comment>
<dbReference type="RefSeq" id="WP_263248820.1">
    <property type="nucleotide sequence ID" value="NZ_BAABLT010000004.1"/>
</dbReference>
<evidence type="ECO:0000313" key="4">
    <source>
        <dbReference type="Proteomes" id="UP001597018"/>
    </source>
</evidence>
<keyword evidence="1" id="KW-0472">Membrane</keyword>
<feature type="transmembrane region" description="Helical" evidence="1">
    <location>
        <begin position="111"/>
        <end position="131"/>
    </location>
</feature>
<accession>A0ABW3FRJ3</accession>
<keyword evidence="1" id="KW-0812">Transmembrane</keyword>
<evidence type="ECO:0000256" key="1">
    <source>
        <dbReference type="SAM" id="Phobius"/>
    </source>
</evidence>
<dbReference type="PANTHER" id="PTHR39430">
    <property type="entry name" value="MEMBRANE-ASSOCIATED PROTEASE-RELATED"/>
    <property type="match status" value="1"/>
</dbReference>
<feature type="transmembrane region" description="Helical" evidence="1">
    <location>
        <begin position="29"/>
        <end position="55"/>
    </location>
</feature>
<evidence type="ECO:0000259" key="2">
    <source>
        <dbReference type="Pfam" id="PF02517"/>
    </source>
</evidence>
<dbReference type="EMBL" id="JBHTIW010000011">
    <property type="protein sequence ID" value="MFD0921181.1"/>
    <property type="molecule type" value="Genomic_DNA"/>
</dbReference>
<dbReference type="PANTHER" id="PTHR39430:SF1">
    <property type="entry name" value="PROTEASE"/>
    <property type="match status" value="1"/>
</dbReference>
<reference evidence="4" key="1">
    <citation type="journal article" date="2019" name="Int. J. Syst. Evol. Microbiol.">
        <title>The Global Catalogue of Microorganisms (GCM) 10K type strain sequencing project: providing services to taxonomists for standard genome sequencing and annotation.</title>
        <authorList>
            <consortium name="The Broad Institute Genomics Platform"/>
            <consortium name="The Broad Institute Genome Sequencing Center for Infectious Disease"/>
            <person name="Wu L."/>
            <person name="Ma J."/>
        </authorList>
    </citation>
    <scope>NUCLEOTIDE SEQUENCE [LARGE SCALE GENOMIC DNA]</scope>
    <source>
        <strain evidence="4">CCUG 56401</strain>
    </source>
</reference>
<dbReference type="InterPro" id="IPR003675">
    <property type="entry name" value="Rce1/LyrA-like_dom"/>
</dbReference>
<feature type="transmembrane region" description="Helical" evidence="1">
    <location>
        <begin position="273"/>
        <end position="295"/>
    </location>
</feature>
<feature type="transmembrane region" description="Helical" evidence="1">
    <location>
        <begin position="67"/>
        <end position="90"/>
    </location>
</feature>